<dbReference type="InterPro" id="IPR036736">
    <property type="entry name" value="ACP-like_sf"/>
</dbReference>
<gene>
    <name evidence="7" type="primary">acpP</name>
    <name evidence="11" type="ORF">LY60_00798</name>
</gene>
<comment type="PTM">
    <text evidence="9">4'-phosphopantetheine is transferred from CoA to a specific serine of apo-ACP by acpS.</text>
</comment>
<dbReference type="SUPFAM" id="SSF47336">
    <property type="entry name" value="ACP-like"/>
    <property type="match status" value="1"/>
</dbReference>
<keyword evidence="5 7" id="KW-0443">Lipid metabolism</keyword>
<keyword evidence="2 7" id="KW-0444">Lipid biosynthesis</keyword>
<dbReference type="NCBIfam" id="TIGR00517">
    <property type="entry name" value="acyl_carrier"/>
    <property type="match status" value="1"/>
</dbReference>
<evidence type="ECO:0000259" key="10">
    <source>
        <dbReference type="PROSITE" id="PS50075"/>
    </source>
</evidence>
<keyword evidence="4 7" id="KW-0276">Fatty acid metabolism</keyword>
<evidence type="ECO:0000256" key="3">
    <source>
        <dbReference type="ARBA" id="ARBA00022553"/>
    </source>
</evidence>
<dbReference type="PANTHER" id="PTHR20863">
    <property type="entry name" value="ACYL CARRIER PROTEIN"/>
    <property type="match status" value="1"/>
</dbReference>
<feature type="domain" description="Carrier" evidence="10">
    <location>
        <begin position="1"/>
        <end position="74"/>
    </location>
</feature>
<evidence type="ECO:0000313" key="11">
    <source>
        <dbReference type="EMBL" id="TWH82498.1"/>
    </source>
</evidence>
<comment type="pathway">
    <text evidence="7 9">Lipid metabolism; fatty acid biosynthesis.</text>
</comment>
<evidence type="ECO:0000313" key="12">
    <source>
        <dbReference type="Proteomes" id="UP000315343"/>
    </source>
</evidence>
<keyword evidence="1 7" id="KW-0596">Phosphopantetheine</keyword>
<comment type="PTM">
    <text evidence="7">4'-phosphopantetheine is transferred from CoA to a specific serine of apo-ACP by AcpS. This modification is essential for activity because fatty acids are bound in thioester linkage to the sulfhydryl of the prosthetic group.</text>
</comment>
<dbReference type="GO" id="GO:0000036">
    <property type="term" value="F:acyl carrier activity"/>
    <property type="evidence" value="ECO:0007669"/>
    <property type="project" value="UniProtKB-UniRule"/>
</dbReference>
<dbReference type="Pfam" id="PF00550">
    <property type="entry name" value="PP-binding"/>
    <property type="match status" value="1"/>
</dbReference>
<evidence type="ECO:0000256" key="8">
    <source>
        <dbReference type="NCBIfam" id="TIGR00517"/>
    </source>
</evidence>
<name>A0A562JH56_9FIRM</name>
<comment type="function">
    <text evidence="7 9">Carrier of the growing fatty acid chain in fatty acid biosynthesis.</text>
</comment>
<dbReference type="EMBL" id="VLKH01000002">
    <property type="protein sequence ID" value="TWH82498.1"/>
    <property type="molecule type" value="Genomic_DNA"/>
</dbReference>
<comment type="subcellular location">
    <subcellularLocation>
        <location evidence="7">Cytoplasm</location>
    </subcellularLocation>
</comment>
<dbReference type="GO" id="GO:0000035">
    <property type="term" value="F:acyl binding"/>
    <property type="evidence" value="ECO:0007669"/>
    <property type="project" value="TreeGrafter"/>
</dbReference>
<evidence type="ECO:0000256" key="2">
    <source>
        <dbReference type="ARBA" id="ARBA00022516"/>
    </source>
</evidence>
<dbReference type="HAMAP" id="MF_01217">
    <property type="entry name" value="Acyl_carrier"/>
    <property type="match status" value="1"/>
</dbReference>
<evidence type="ECO:0000256" key="7">
    <source>
        <dbReference type="HAMAP-Rule" id="MF_01217"/>
    </source>
</evidence>
<proteinExistence type="inferred from homology"/>
<dbReference type="NCBIfam" id="NF002148">
    <property type="entry name" value="PRK00982.1-2"/>
    <property type="match status" value="1"/>
</dbReference>
<keyword evidence="6 7" id="KW-0275">Fatty acid biosynthesis</keyword>
<comment type="caution">
    <text evidence="11">The sequence shown here is derived from an EMBL/GenBank/DDBJ whole genome shotgun (WGS) entry which is preliminary data.</text>
</comment>
<dbReference type="Gene3D" id="1.10.1200.10">
    <property type="entry name" value="ACP-like"/>
    <property type="match status" value="1"/>
</dbReference>
<accession>A0A562JH56</accession>
<dbReference type="AlphaFoldDB" id="A0A562JH56"/>
<evidence type="ECO:0000256" key="6">
    <source>
        <dbReference type="ARBA" id="ARBA00023160"/>
    </source>
</evidence>
<dbReference type="InterPro" id="IPR003231">
    <property type="entry name" value="ACP"/>
</dbReference>
<dbReference type="PROSITE" id="PS50075">
    <property type="entry name" value="CARRIER"/>
    <property type="match status" value="1"/>
</dbReference>
<dbReference type="NCBIfam" id="NF002150">
    <property type="entry name" value="PRK00982.1-4"/>
    <property type="match status" value="1"/>
</dbReference>
<evidence type="ECO:0000256" key="4">
    <source>
        <dbReference type="ARBA" id="ARBA00022832"/>
    </source>
</evidence>
<dbReference type="Proteomes" id="UP000315343">
    <property type="component" value="Unassembled WGS sequence"/>
</dbReference>
<keyword evidence="3 7" id="KW-0597">Phosphoprotein</keyword>
<dbReference type="GO" id="GO:0009245">
    <property type="term" value="P:lipid A biosynthetic process"/>
    <property type="evidence" value="ECO:0007669"/>
    <property type="project" value="TreeGrafter"/>
</dbReference>
<dbReference type="InterPro" id="IPR009081">
    <property type="entry name" value="PP-bd_ACP"/>
</dbReference>
<sequence length="76" mass="8704">MFERIKELIADKLGVDPEDITLETSFTDDLEADSITLFELVMAIEDEFDIEIDDESIEQINTVGDIVNYLEESIDM</sequence>
<dbReference type="GO" id="GO:0005829">
    <property type="term" value="C:cytosol"/>
    <property type="evidence" value="ECO:0007669"/>
    <property type="project" value="TreeGrafter"/>
</dbReference>
<evidence type="ECO:0000256" key="5">
    <source>
        <dbReference type="ARBA" id="ARBA00023098"/>
    </source>
</evidence>
<keyword evidence="7" id="KW-0963">Cytoplasm</keyword>
<evidence type="ECO:0000256" key="1">
    <source>
        <dbReference type="ARBA" id="ARBA00022450"/>
    </source>
</evidence>
<feature type="modified residue" description="O-(pantetheine 4'-phosphoryl)serine" evidence="7">
    <location>
        <position position="34"/>
    </location>
</feature>
<protein>
    <recommendedName>
        <fullName evidence="7 8">Acyl carrier protein</fullName>
        <shortName evidence="7">ACP</shortName>
    </recommendedName>
</protein>
<comment type="similarity">
    <text evidence="7">Belongs to the acyl carrier protein (ACP) family.</text>
</comment>
<evidence type="ECO:0000256" key="9">
    <source>
        <dbReference type="RuleBase" id="RU003545"/>
    </source>
</evidence>
<dbReference type="UniPathway" id="UPA00094"/>
<reference evidence="11 12" key="1">
    <citation type="submission" date="2019-07" db="EMBL/GenBank/DDBJ databases">
        <title>Genomic Encyclopedia of Type Strains, Phase I: the one thousand microbial genomes (KMG-I) project.</title>
        <authorList>
            <person name="Kyrpides N."/>
        </authorList>
    </citation>
    <scope>NUCLEOTIDE SEQUENCE [LARGE SCALE GENOMIC DNA]</scope>
    <source>
        <strain evidence="11 12">DSM 13558</strain>
    </source>
</reference>
<keyword evidence="12" id="KW-1185">Reference proteome</keyword>
<organism evidence="11 12">
    <name type="scientific">Sedimentibacter saalensis</name>
    <dbReference type="NCBI Taxonomy" id="130788"/>
    <lineage>
        <taxon>Bacteria</taxon>
        <taxon>Bacillati</taxon>
        <taxon>Bacillota</taxon>
        <taxon>Tissierellia</taxon>
        <taxon>Sedimentibacter</taxon>
    </lineage>
</organism>
<dbReference type="PANTHER" id="PTHR20863:SF76">
    <property type="entry name" value="CARRIER DOMAIN-CONTAINING PROTEIN"/>
    <property type="match status" value="1"/>
</dbReference>
<dbReference type="GO" id="GO:0016020">
    <property type="term" value="C:membrane"/>
    <property type="evidence" value="ECO:0007669"/>
    <property type="project" value="GOC"/>
</dbReference>